<dbReference type="Proteomes" id="UP001057452">
    <property type="component" value="Chromosome 5"/>
</dbReference>
<accession>A0ACB9XJJ4</accession>
<gene>
    <name evidence="1" type="ORF">KUCAC02_030461</name>
</gene>
<keyword evidence="2" id="KW-1185">Reference proteome</keyword>
<protein>
    <submittedName>
        <fullName evidence="1">Uncharacterized protein</fullName>
    </submittedName>
</protein>
<comment type="caution">
    <text evidence="1">The sequence shown here is derived from an EMBL/GenBank/DDBJ whole genome shotgun (WGS) entry which is preliminary data.</text>
</comment>
<organism evidence="1 2">
    <name type="scientific">Chaenocephalus aceratus</name>
    <name type="common">Blackfin icefish</name>
    <name type="synonym">Chaenichthys aceratus</name>
    <dbReference type="NCBI Taxonomy" id="36190"/>
    <lineage>
        <taxon>Eukaryota</taxon>
        <taxon>Metazoa</taxon>
        <taxon>Chordata</taxon>
        <taxon>Craniata</taxon>
        <taxon>Vertebrata</taxon>
        <taxon>Euteleostomi</taxon>
        <taxon>Actinopterygii</taxon>
        <taxon>Neopterygii</taxon>
        <taxon>Teleostei</taxon>
        <taxon>Neoteleostei</taxon>
        <taxon>Acanthomorphata</taxon>
        <taxon>Eupercaria</taxon>
        <taxon>Perciformes</taxon>
        <taxon>Notothenioidei</taxon>
        <taxon>Channichthyidae</taxon>
        <taxon>Chaenocephalus</taxon>
    </lineage>
</organism>
<dbReference type="EMBL" id="CM043789">
    <property type="protein sequence ID" value="KAI4827033.1"/>
    <property type="molecule type" value="Genomic_DNA"/>
</dbReference>
<evidence type="ECO:0000313" key="2">
    <source>
        <dbReference type="Proteomes" id="UP001057452"/>
    </source>
</evidence>
<evidence type="ECO:0000313" key="1">
    <source>
        <dbReference type="EMBL" id="KAI4827033.1"/>
    </source>
</evidence>
<name>A0ACB9XJJ4_CHAAC</name>
<sequence>TYFPRFPRLSARSPLPLSTRLPGRRDPAGGGEIRSRGTQQRTRVKHDRAPLTGASYIAIMWVRDEVFISGFHQVQVSPAMVVRSRRRDAESRQTEGTVAQKSCSEDEYQLAVSTAVGSPG</sequence>
<reference evidence="1" key="1">
    <citation type="submission" date="2022-05" db="EMBL/GenBank/DDBJ databases">
        <title>Chromosome-level genome of Chaenocephalus aceratus.</title>
        <authorList>
            <person name="Park H."/>
        </authorList>
    </citation>
    <scope>NUCLEOTIDE SEQUENCE</scope>
    <source>
        <strain evidence="1">KU_202001</strain>
    </source>
</reference>
<feature type="non-terminal residue" evidence="1">
    <location>
        <position position="1"/>
    </location>
</feature>
<proteinExistence type="predicted"/>
<feature type="non-terminal residue" evidence="1">
    <location>
        <position position="120"/>
    </location>
</feature>